<dbReference type="InterPro" id="IPR048494">
    <property type="entry name" value="Dit-like_N"/>
</dbReference>
<name>A0A8S5STE6_9CAUD</name>
<feature type="domain" description="Dit-like phage tail protein N-terminal" evidence="1">
    <location>
        <begin position="15"/>
        <end position="118"/>
    </location>
</feature>
<proteinExistence type="predicted"/>
<reference evidence="2" key="1">
    <citation type="journal article" date="2021" name="Proc. Natl. Acad. Sci. U.S.A.">
        <title>A Catalog of Tens of Thousands of Viruses from Human Metagenomes Reveals Hidden Associations with Chronic Diseases.</title>
        <authorList>
            <person name="Tisza M.J."/>
            <person name="Buck C.B."/>
        </authorList>
    </citation>
    <scope>NUCLEOTIDE SEQUENCE</scope>
    <source>
        <strain evidence="2">CtZ2t4</strain>
    </source>
</reference>
<dbReference type="EMBL" id="BK032664">
    <property type="protein sequence ID" value="DAF53834.1"/>
    <property type="molecule type" value="Genomic_DNA"/>
</dbReference>
<protein>
    <recommendedName>
        <fullName evidence="1">Dit-like phage tail protein N-terminal domain-containing protein</fullName>
    </recommendedName>
</protein>
<evidence type="ECO:0000259" key="1">
    <source>
        <dbReference type="Pfam" id="PF21821"/>
    </source>
</evidence>
<evidence type="ECO:0000313" key="2">
    <source>
        <dbReference type="EMBL" id="DAF53834.1"/>
    </source>
</evidence>
<dbReference type="Pfam" id="PF21821">
    <property type="entry name" value="Dit_like"/>
    <property type="match status" value="1"/>
</dbReference>
<organism evidence="2">
    <name type="scientific">Myoviridae sp. ctZ2t4</name>
    <dbReference type="NCBI Taxonomy" id="2827693"/>
    <lineage>
        <taxon>Viruses</taxon>
        <taxon>Duplodnaviria</taxon>
        <taxon>Heunggongvirae</taxon>
        <taxon>Uroviricota</taxon>
        <taxon>Caudoviricetes</taxon>
    </lineage>
</organism>
<accession>A0A8S5STE6</accession>
<sequence>MVKINGIELYNDMIVPNYSANSPDDIMEDKTVATDNNVIRPMTLSFSLYYINKDENDDYRDTRKKLEDLYYSPETLITIEDITEGIIYENMMIQTLNGFVMYQNGFECKISLKQALLTVKAEAGANNNRPKRNVKYQEKPLKTVNVNSKYLPDISISALSEMGVTSDSLGNFSLKCLDFGSLKDNISSSILTNLGGNKLNFELIGNSLDILNKSGEYLAAGQRLLGNVELLANLIPGVDFTMKLLPMTQSAIIDKVFDIASVGTEWQMVVNQIKGEVDKLGI</sequence>